<reference evidence="2 4" key="1">
    <citation type="submission" date="2018-06" db="EMBL/GenBank/DDBJ databases">
        <title>Occurrence of a novel blaKPC-2- and qnrS2- harbouring IncP6 plasmid from Aeromonas taiwanensis isolates recovered from the river sediments.</title>
        <authorList>
            <person name="Zheng B."/>
            <person name="Yu X."/>
            <person name="Xiao Y."/>
        </authorList>
    </citation>
    <scope>NUCLEOTIDE SEQUENCE [LARGE SCALE GENOMIC DNA]</scope>
    <source>
        <strain evidence="1 3">1713</strain>
        <strain evidence="2 4">198</strain>
    </source>
</reference>
<protein>
    <submittedName>
        <fullName evidence="2">TIGR02646 family protein</fullName>
    </submittedName>
</protein>
<evidence type="ECO:0000313" key="2">
    <source>
        <dbReference type="EMBL" id="TFF75437.1"/>
    </source>
</evidence>
<dbReference type="EMBL" id="QORL01000048">
    <property type="protein sequence ID" value="TFF72193.1"/>
    <property type="molecule type" value="Genomic_DNA"/>
</dbReference>
<gene>
    <name evidence="1" type="ORF">DRM93_18215</name>
    <name evidence="2" type="ORF">DRM94_18215</name>
</gene>
<evidence type="ECO:0000313" key="3">
    <source>
        <dbReference type="Proteomes" id="UP000297720"/>
    </source>
</evidence>
<dbReference type="AlphaFoldDB" id="A0A5F0K6H0"/>
<name>A0A5F0K6H0_9GAMM</name>
<evidence type="ECO:0000313" key="4">
    <source>
        <dbReference type="Proteomes" id="UP000297914"/>
    </source>
</evidence>
<accession>A0A5F0K6H0</accession>
<sequence>MRKIDKGQEPTSLAAFKRQNPHARYHDLPNDEEGQAIRQHIREACTAEQFHQCAYCCQAISGTSEDTMNEHVEARDLAPNRTMDFSNLVASCKTPKQCDAAHGSQPLPLTPLMPECETELRFKWSGRVEGLTERAKEAIRVLNLGDTEQSNKVLVAKRKQLVDSLIWTHYGDDQQALALEDDAQLLTMLIEDLSQPKQGKLEPFAPVLVNILRSQL</sequence>
<dbReference type="Proteomes" id="UP000297720">
    <property type="component" value="Unassembled WGS sequence"/>
</dbReference>
<dbReference type="EMBL" id="QORK01000048">
    <property type="protein sequence ID" value="TFF75437.1"/>
    <property type="molecule type" value="Genomic_DNA"/>
</dbReference>
<organism evidence="2 4">
    <name type="scientific">Aeromonas taiwanensis</name>
    <dbReference type="NCBI Taxonomy" id="633417"/>
    <lineage>
        <taxon>Bacteria</taxon>
        <taxon>Pseudomonadati</taxon>
        <taxon>Pseudomonadota</taxon>
        <taxon>Gammaproteobacteria</taxon>
        <taxon>Aeromonadales</taxon>
        <taxon>Aeromonadaceae</taxon>
        <taxon>Aeromonas</taxon>
    </lineage>
</organism>
<evidence type="ECO:0000313" key="1">
    <source>
        <dbReference type="EMBL" id="TFF72193.1"/>
    </source>
</evidence>
<dbReference type="Proteomes" id="UP000297914">
    <property type="component" value="Unassembled WGS sequence"/>
</dbReference>
<keyword evidence="3" id="KW-1185">Reference proteome</keyword>
<dbReference type="OrthoDB" id="8617719at2"/>
<dbReference type="RefSeq" id="WP_134696912.1">
    <property type="nucleotide sequence ID" value="NZ_QORJ01000044.1"/>
</dbReference>
<comment type="caution">
    <text evidence="2">The sequence shown here is derived from an EMBL/GenBank/DDBJ whole genome shotgun (WGS) entry which is preliminary data.</text>
</comment>
<proteinExistence type="predicted"/>